<evidence type="ECO:0000313" key="2">
    <source>
        <dbReference type="Proteomes" id="UP000054248"/>
    </source>
</evidence>
<sequence>SGSSFESNANAFESSIKGPSCLGVRRLNREIGSTFEWTRPALCTICISG</sequence>
<dbReference type="HOGENOM" id="CLU_3147365_0_0_1"/>
<dbReference type="Proteomes" id="UP000054248">
    <property type="component" value="Unassembled WGS sequence"/>
</dbReference>
<accession>A0A0C3KJE9</accession>
<dbReference type="AlphaFoldDB" id="A0A0C3KJE9"/>
<dbReference type="EMBL" id="KN823133">
    <property type="protein sequence ID" value="KIO21593.1"/>
    <property type="molecule type" value="Genomic_DNA"/>
</dbReference>
<reference evidence="1 2" key="1">
    <citation type="submission" date="2014-04" db="EMBL/GenBank/DDBJ databases">
        <authorList>
            <consortium name="DOE Joint Genome Institute"/>
            <person name="Kuo A."/>
            <person name="Girlanda M."/>
            <person name="Perotto S."/>
            <person name="Kohler A."/>
            <person name="Nagy L.G."/>
            <person name="Floudas D."/>
            <person name="Copeland A."/>
            <person name="Barry K.W."/>
            <person name="Cichocki N."/>
            <person name="Veneault-Fourrey C."/>
            <person name="LaButti K."/>
            <person name="Lindquist E.A."/>
            <person name="Lipzen A."/>
            <person name="Lundell T."/>
            <person name="Morin E."/>
            <person name="Murat C."/>
            <person name="Sun H."/>
            <person name="Tunlid A."/>
            <person name="Henrissat B."/>
            <person name="Grigoriev I.V."/>
            <person name="Hibbett D.S."/>
            <person name="Martin F."/>
            <person name="Nordberg H.P."/>
            <person name="Cantor M.N."/>
            <person name="Hua S.X."/>
        </authorList>
    </citation>
    <scope>NUCLEOTIDE SEQUENCE [LARGE SCALE GENOMIC DNA]</scope>
    <source>
        <strain evidence="1 2">MUT 4182</strain>
    </source>
</reference>
<protein>
    <submittedName>
        <fullName evidence="1">Uncharacterized protein</fullName>
    </submittedName>
</protein>
<feature type="non-terminal residue" evidence="1">
    <location>
        <position position="1"/>
    </location>
</feature>
<proteinExistence type="predicted"/>
<keyword evidence="2" id="KW-1185">Reference proteome</keyword>
<organism evidence="1 2">
    <name type="scientific">Tulasnella calospora MUT 4182</name>
    <dbReference type="NCBI Taxonomy" id="1051891"/>
    <lineage>
        <taxon>Eukaryota</taxon>
        <taxon>Fungi</taxon>
        <taxon>Dikarya</taxon>
        <taxon>Basidiomycota</taxon>
        <taxon>Agaricomycotina</taxon>
        <taxon>Agaricomycetes</taxon>
        <taxon>Cantharellales</taxon>
        <taxon>Tulasnellaceae</taxon>
        <taxon>Tulasnella</taxon>
    </lineage>
</organism>
<dbReference type="OrthoDB" id="3249953at2759"/>
<evidence type="ECO:0000313" key="1">
    <source>
        <dbReference type="EMBL" id="KIO21593.1"/>
    </source>
</evidence>
<name>A0A0C3KJE9_9AGAM</name>
<gene>
    <name evidence="1" type="ORF">M407DRAFT_80214</name>
</gene>
<reference evidence="2" key="2">
    <citation type="submission" date="2015-01" db="EMBL/GenBank/DDBJ databases">
        <title>Evolutionary Origins and Diversification of the Mycorrhizal Mutualists.</title>
        <authorList>
            <consortium name="DOE Joint Genome Institute"/>
            <consortium name="Mycorrhizal Genomics Consortium"/>
            <person name="Kohler A."/>
            <person name="Kuo A."/>
            <person name="Nagy L.G."/>
            <person name="Floudas D."/>
            <person name="Copeland A."/>
            <person name="Barry K.W."/>
            <person name="Cichocki N."/>
            <person name="Veneault-Fourrey C."/>
            <person name="LaButti K."/>
            <person name="Lindquist E.A."/>
            <person name="Lipzen A."/>
            <person name="Lundell T."/>
            <person name="Morin E."/>
            <person name="Murat C."/>
            <person name="Riley R."/>
            <person name="Ohm R."/>
            <person name="Sun H."/>
            <person name="Tunlid A."/>
            <person name="Henrissat B."/>
            <person name="Grigoriev I.V."/>
            <person name="Hibbett D.S."/>
            <person name="Martin F."/>
        </authorList>
    </citation>
    <scope>NUCLEOTIDE SEQUENCE [LARGE SCALE GENOMIC DNA]</scope>
    <source>
        <strain evidence="2">MUT 4182</strain>
    </source>
</reference>